<organism evidence="2 3">
    <name type="scientific">Plakobranchus ocellatus</name>
    <dbReference type="NCBI Taxonomy" id="259542"/>
    <lineage>
        <taxon>Eukaryota</taxon>
        <taxon>Metazoa</taxon>
        <taxon>Spiralia</taxon>
        <taxon>Lophotrochozoa</taxon>
        <taxon>Mollusca</taxon>
        <taxon>Gastropoda</taxon>
        <taxon>Heterobranchia</taxon>
        <taxon>Euthyneura</taxon>
        <taxon>Panpulmonata</taxon>
        <taxon>Sacoglossa</taxon>
        <taxon>Placobranchoidea</taxon>
        <taxon>Plakobranchidae</taxon>
        <taxon>Plakobranchus</taxon>
    </lineage>
</organism>
<protein>
    <submittedName>
        <fullName evidence="2">Uncharacterized protein</fullName>
    </submittedName>
</protein>
<comment type="caution">
    <text evidence="2">The sequence shown here is derived from an EMBL/GenBank/DDBJ whole genome shotgun (WGS) entry which is preliminary data.</text>
</comment>
<dbReference type="AlphaFoldDB" id="A0AAV4BNA9"/>
<name>A0AAV4BNA9_9GAST</name>
<dbReference type="EMBL" id="BLXT01005154">
    <property type="protein sequence ID" value="GFO20417.1"/>
    <property type="molecule type" value="Genomic_DNA"/>
</dbReference>
<accession>A0AAV4BNA9</accession>
<evidence type="ECO:0000313" key="3">
    <source>
        <dbReference type="Proteomes" id="UP000735302"/>
    </source>
</evidence>
<keyword evidence="3" id="KW-1185">Reference proteome</keyword>
<evidence type="ECO:0000313" key="2">
    <source>
        <dbReference type="EMBL" id="GFO20417.1"/>
    </source>
</evidence>
<dbReference type="Proteomes" id="UP000735302">
    <property type="component" value="Unassembled WGS sequence"/>
</dbReference>
<evidence type="ECO:0000256" key="1">
    <source>
        <dbReference type="SAM" id="MobiDB-lite"/>
    </source>
</evidence>
<gene>
    <name evidence="2" type="ORF">PoB_004692200</name>
</gene>
<feature type="region of interest" description="Disordered" evidence="1">
    <location>
        <begin position="1"/>
        <end position="71"/>
    </location>
</feature>
<reference evidence="2 3" key="1">
    <citation type="journal article" date="2021" name="Elife">
        <title>Chloroplast acquisition without the gene transfer in kleptoplastic sea slugs, Plakobranchus ocellatus.</title>
        <authorList>
            <person name="Maeda T."/>
            <person name="Takahashi S."/>
            <person name="Yoshida T."/>
            <person name="Shimamura S."/>
            <person name="Takaki Y."/>
            <person name="Nagai Y."/>
            <person name="Toyoda A."/>
            <person name="Suzuki Y."/>
            <person name="Arimoto A."/>
            <person name="Ishii H."/>
            <person name="Satoh N."/>
            <person name="Nishiyama T."/>
            <person name="Hasebe M."/>
            <person name="Maruyama T."/>
            <person name="Minagawa J."/>
            <person name="Obokata J."/>
            <person name="Shigenobu S."/>
        </authorList>
    </citation>
    <scope>NUCLEOTIDE SEQUENCE [LARGE SCALE GENOMIC DNA]</scope>
</reference>
<feature type="compositionally biased region" description="Basic residues" evidence="1">
    <location>
        <begin position="12"/>
        <end position="27"/>
    </location>
</feature>
<sequence>MEEEEEEEERRRRMSRRRRDIGRRRKEGSKGGEQDPMANAVTLVPPEIKHQGRTKHLRREGSIGGREGGSEADKFLQIDTNYVASPGTKIVHKQHPRVHNFAGEGFGAKFCDLRMKLWLLLDLK</sequence>
<proteinExistence type="predicted"/>